<dbReference type="EMBL" id="KI630578">
    <property type="protein sequence ID" value="EYU37001.1"/>
    <property type="molecule type" value="Genomic_DNA"/>
</dbReference>
<sequence length="93" mass="10530">FTTTNFHDKYYHMKVVNKASNDDHPKTVKLSGIKASPNEVELGVLVIGKATALEELIVEISPDKSYTNRERTIARVRKEFQPILQDSVNFVVV</sequence>
<proteinExistence type="predicted"/>
<organism evidence="1 2">
    <name type="scientific">Erythranthe guttata</name>
    <name type="common">Yellow monkey flower</name>
    <name type="synonym">Mimulus guttatus</name>
    <dbReference type="NCBI Taxonomy" id="4155"/>
    <lineage>
        <taxon>Eukaryota</taxon>
        <taxon>Viridiplantae</taxon>
        <taxon>Streptophyta</taxon>
        <taxon>Embryophyta</taxon>
        <taxon>Tracheophyta</taxon>
        <taxon>Spermatophyta</taxon>
        <taxon>Magnoliopsida</taxon>
        <taxon>eudicotyledons</taxon>
        <taxon>Gunneridae</taxon>
        <taxon>Pentapetalae</taxon>
        <taxon>asterids</taxon>
        <taxon>lamiids</taxon>
        <taxon>Lamiales</taxon>
        <taxon>Phrymaceae</taxon>
        <taxon>Erythranthe</taxon>
    </lineage>
</organism>
<reference evidence="1 2" key="1">
    <citation type="journal article" date="2013" name="Proc. Natl. Acad. Sci. U.S.A.">
        <title>Fine-scale variation in meiotic recombination in Mimulus inferred from population shotgun sequencing.</title>
        <authorList>
            <person name="Hellsten U."/>
            <person name="Wright K.M."/>
            <person name="Jenkins J."/>
            <person name="Shu S."/>
            <person name="Yuan Y."/>
            <person name="Wessler S.R."/>
            <person name="Schmutz J."/>
            <person name="Willis J.H."/>
            <person name="Rokhsar D.S."/>
        </authorList>
    </citation>
    <scope>NUCLEOTIDE SEQUENCE [LARGE SCALE GENOMIC DNA]</scope>
    <source>
        <strain evidence="2">cv. DUN x IM62</strain>
    </source>
</reference>
<accession>A0A022R9R3</accession>
<evidence type="ECO:0000313" key="1">
    <source>
        <dbReference type="EMBL" id="EYU37001.1"/>
    </source>
</evidence>
<protein>
    <submittedName>
        <fullName evidence="1">Uncharacterized protein</fullName>
    </submittedName>
</protein>
<evidence type="ECO:0000313" key="2">
    <source>
        <dbReference type="Proteomes" id="UP000030748"/>
    </source>
</evidence>
<feature type="non-terminal residue" evidence="1">
    <location>
        <position position="1"/>
    </location>
</feature>
<dbReference type="Proteomes" id="UP000030748">
    <property type="component" value="Unassembled WGS sequence"/>
</dbReference>
<keyword evidence="2" id="KW-1185">Reference proteome</keyword>
<gene>
    <name evidence="1" type="ORF">MIMGU_mgv1a0228942mg</name>
</gene>
<dbReference type="AlphaFoldDB" id="A0A022R9R3"/>
<name>A0A022R9R3_ERYGU</name>